<name>A0A1I0IDW1_9BACI</name>
<proteinExistence type="predicted"/>
<evidence type="ECO:0000313" key="1">
    <source>
        <dbReference type="EMBL" id="SET94965.1"/>
    </source>
</evidence>
<keyword evidence="2" id="KW-1185">Reference proteome</keyword>
<dbReference type="Proteomes" id="UP000199095">
    <property type="component" value="Unassembled WGS sequence"/>
</dbReference>
<dbReference type="EMBL" id="FOHJ01000012">
    <property type="protein sequence ID" value="SET94965.1"/>
    <property type="molecule type" value="Genomic_DNA"/>
</dbReference>
<accession>A0A1I0IDW1</accession>
<reference evidence="2" key="1">
    <citation type="submission" date="2016-10" db="EMBL/GenBank/DDBJ databases">
        <authorList>
            <person name="Varghese N."/>
            <person name="Submissions S."/>
        </authorList>
    </citation>
    <scope>NUCLEOTIDE SEQUENCE [LARGE SCALE GENOMIC DNA]</scope>
    <source>
        <strain evidence="2">CGMCC 1.3566</strain>
    </source>
</reference>
<evidence type="ECO:0000313" key="2">
    <source>
        <dbReference type="Proteomes" id="UP000199095"/>
    </source>
</evidence>
<gene>
    <name evidence="1" type="ORF">SAMN05421676_11224</name>
</gene>
<dbReference type="OrthoDB" id="2970411at2"/>
<protein>
    <submittedName>
        <fullName evidence="1">Uncharacterized protein</fullName>
    </submittedName>
</protein>
<organism evidence="1 2">
    <name type="scientific">Salinibacillus kushneri</name>
    <dbReference type="NCBI Taxonomy" id="237682"/>
    <lineage>
        <taxon>Bacteria</taxon>
        <taxon>Bacillati</taxon>
        <taxon>Bacillota</taxon>
        <taxon>Bacilli</taxon>
        <taxon>Bacillales</taxon>
        <taxon>Bacillaceae</taxon>
        <taxon>Salinibacillus</taxon>
    </lineage>
</organism>
<dbReference type="STRING" id="237682.SAMN05421676_11224"/>
<sequence length="240" mass="27510">MTLLIGYRGEFLTILMSDDRVTYHGDKVHFEDGNNKLIELPNMGWSVASGLTDFIDAYKLKLAKSDIRSVEDIVNSFSSSIKTAISEKPFLKSDIDNSEILATWFGTERDINTLAFHMGLLNKHKVNDNGMAVLQRNNIYIGFPYGFNHDKIEEYRRKYATFKDELNLSKILNFLLQAFYEISSQSDYANTHCDIGIHMFDSDGIYKIRISGESKDLLRSDDITKHYEIVDIIKADSDLH</sequence>
<dbReference type="RefSeq" id="WP_093136987.1">
    <property type="nucleotide sequence ID" value="NZ_FOHJ01000012.1"/>
</dbReference>
<dbReference type="AlphaFoldDB" id="A0A1I0IDW1"/>